<dbReference type="SUPFAM" id="SSF102114">
    <property type="entry name" value="Radical SAM enzymes"/>
    <property type="match status" value="1"/>
</dbReference>
<proteinExistence type="predicted"/>
<comment type="caution">
    <text evidence="6">The sequence shown here is derived from an EMBL/GenBank/DDBJ whole genome shotgun (WGS) entry which is preliminary data.</text>
</comment>
<evidence type="ECO:0000256" key="1">
    <source>
        <dbReference type="ARBA" id="ARBA00001966"/>
    </source>
</evidence>
<accession>U2E295</accession>
<keyword evidence="2" id="KW-0949">S-adenosyl-L-methionine</keyword>
<dbReference type="NCBIfam" id="TIGR02826">
    <property type="entry name" value="RNR_activ_nrdG3"/>
    <property type="match status" value="1"/>
</dbReference>
<gene>
    <name evidence="6" type="ORF">HMPREF1981_00937</name>
</gene>
<dbReference type="Pfam" id="PF13353">
    <property type="entry name" value="Fer4_12"/>
    <property type="match status" value="1"/>
</dbReference>
<comment type="cofactor">
    <cofactor evidence="1">
        <name>[4Fe-4S] cluster</name>
        <dbReference type="ChEBI" id="CHEBI:49883"/>
    </cofactor>
</comment>
<evidence type="ECO:0000313" key="7">
    <source>
        <dbReference type="Proteomes" id="UP000016496"/>
    </source>
</evidence>
<name>U2E295_9BACE</name>
<evidence type="ECO:0000256" key="5">
    <source>
        <dbReference type="ARBA" id="ARBA00023014"/>
    </source>
</evidence>
<dbReference type="InterPro" id="IPR007197">
    <property type="entry name" value="rSAM"/>
</dbReference>
<dbReference type="PATRIC" id="fig|1321819.3.peg.866"/>
<evidence type="ECO:0000256" key="3">
    <source>
        <dbReference type="ARBA" id="ARBA00022723"/>
    </source>
</evidence>
<dbReference type="Gene3D" id="3.20.20.70">
    <property type="entry name" value="Aldolase class I"/>
    <property type="match status" value="1"/>
</dbReference>
<evidence type="ECO:0000256" key="2">
    <source>
        <dbReference type="ARBA" id="ARBA00022691"/>
    </source>
</evidence>
<dbReference type="HOGENOM" id="CLU_115310_0_0_10"/>
<dbReference type="InterPro" id="IPR014191">
    <property type="entry name" value="Anaer_RNR_activator"/>
</dbReference>
<dbReference type="AlphaFoldDB" id="U2E295"/>
<dbReference type="GO" id="GO:0003824">
    <property type="term" value="F:catalytic activity"/>
    <property type="evidence" value="ECO:0007669"/>
    <property type="project" value="InterPro"/>
</dbReference>
<dbReference type="InterPro" id="IPR013785">
    <property type="entry name" value="Aldolase_TIM"/>
</dbReference>
<reference evidence="6 7" key="1">
    <citation type="submission" date="2013-08" db="EMBL/GenBank/DDBJ databases">
        <authorList>
            <person name="Weinstock G."/>
            <person name="Sodergren E."/>
            <person name="Wylie T."/>
            <person name="Fulton L."/>
            <person name="Fulton R."/>
            <person name="Fronick C."/>
            <person name="O'Laughlin M."/>
            <person name="Godfrey J."/>
            <person name="Miner T."/>
            <person name="Herter B."/>
            <person name="Appelbaum E."/>
            <person name="Cordes M."/>
            <person name="Lek S."/>
            <person name="Wollam A."/>
            <person name="Pepin K.H."/>
            <person name="Palsikar V.B."/>
            <person name="Mitreva M."/>
            <person name="Wilson R.K."/>
        </authorList>
    </citation>
    <scope>NUCLEOTIDE SEQUENCE [LARGE SCALE GENOMIC DNA]</scope>
    <source>
        <strain evidence="6 7">F0041</strain>
    </source>
</reference>
<dbReference type="Proteomes" id="UP000016496">
    <property type="component" value="Unassembled WGS sequence"/>
</dbReference>
<dbReference type="SFLD" id="SFLDS00029">
    <property type="entry name" value="Radical_SAM"/>
    <property type="match status" value="1"/>
</dbReference>
<dbReference type="GO" id="GO:0046872">
    <property type="term" value="F:metal ion binding"/>
    <property type="evidence" value="ECO:0007669"/>
    <property type="project" value="UniProtKB-KW"/>
</dbReference>
<evidence type="ECO:0000256" key="4">
    <source>
        <dbReference type="ARBA" id="ARBA00023004"/>
    </source>
</evidence>
<keyword evidence="5" id="KW-0411">Iron-sulfur</keyword>
<sequence>MLRYADYDIVFQEIPDEVTLAINVSNCPNRCKGCHSPHLMEDIGEPLTEKSLSVLLDKYGKDITCVCFMGGDALPSEVQQLAKFLRCQSIAPVKVGWYSGKSALPVHFNTDYFQYIKLGPYVEALGGLRSPTTNQRLYHVVNGKLQDITSRFTRRGG</sequence>
<organism evidence="6 7">
    <name type="scientific">Bacteroides pyogenes F0041</name>
    <dbReference type="NCBI Taxonomy" id="1321819"/>
    <lineage>
        <taxon>Bacteria</taxon>
        <taxon>Pseudomonadati</taxon>
        <taxon>Bacteroidota</taxon>
        <taxon>Bacteroidia</taxon>
        <taxon>Bacteroidales</taxon>
        <taxon>Bacteroidaceae</taxon>
        <taxon>Bacteroides</taxon>
    </lineage>
</organism>
<dbReference type="EMBL" id="AWSV01000054">
    <property type="protein sequence ID" value="ERI86426.1"/>
    <property type="molecule type" value="Genomic_DNA"/>
</dbReference>
<dbReference type="RefSeq" id="WP_021644301.1">
    <property type="nucleotide sequence ID" value="NZ_KE993070.1"/>
</dbReference>
<keyword evidence="4" id="KW-0408">Iron</keyword>
<dbReference type="InterPro" id="IPR058240">
    <property type="entry name" value="rSAM_sf"/>
</dbReference>
<evidence type="ECO:0000313" key="6">
    <source>
        <dbReference type="EMBL" id="ERI86426.1"/>
    </source>
</evidence>
<keyword evidence="3" id="KW-0479">Metal-binding</keyword>
<dbReference type="GO" id="GO:0051536">
    <property type="term" value="F:iron-sulfur cluster binding"/>
    <property type="evidence" value="ECO:0007669"/>
    <property type="project" value="UniProtKB-KW"/>
</dbReference>
<protein>
    <submittedName>
        <fullName evidence="6">Anaerobic ribonucleoside-triphosphate reductase activating protein</fullName>
    </submittedName>
</protein>
<dbReference type="OrthoDB" id="9782387at2"/>